<organism evidence="1">
    <name type="scientific">marine sediment metagenome</name>
    <dbReference type="NCBI Taxonomy" id="412755"/>
    <lineage>
        <taxon>unclassified sequences</taxon>
        <taxon>metagenomes</taxon>
        <taxon>ecological metagenomes</taxon>
    </lineage>
</organism>
<protein>
    <submittedName>
        <fullName evidence="1">Uncharacterized protein</fullName>
    </submittedName>
</protein>
<dbReference type="EMBL" id="LAZR01011730">
    <property type="protein sequence ID" value="KKM60162.1"/>
    <property type="molecule type" value="Genomic_DNA"/>
</dbReference>
<comment type="caution">
    <text evidence="1">The sequence shown here is derived from an EMBL/GenBank/DDBJ whole genome shotgun (WGS) entry which is preliminary data.</text>
</comment>
<accession>A0A0F9LST2</accession>
<proteinExistence type="predicted"/>
<sequence length="145" mass="17294">MTKLCRKCKVQHRSDNFYPNKGCRDGLDSYCKQCHNALARDWERRNKKKINKRRREKYKPLPLEEARARYYRQMKLYPEKMKARHAVQWAVRNGRVKKSTRCQSCALVVPSRKLHGHHADYSAPLHVKWLCPPCHAEEHLRAKGE</sequence>
<name>A0A0F9LST2_9ZZZZ</name>
<evidence type="ECO:0000313" key="1">
    <source>
        <dbReference type="EMBL" id="KKM60162.1"/>
    </source>
</evidence>
<gene>
    <name evidence="1" type="ORF">LCGC14_1544630</name>
</gene>
<reference evidence="1" key="1">
    <citation type="journal article" date="2015" name="Nature">
        <title>Complex archaea that bridge the gap between prokaryotes and eukaryotes.</title>
        <authorList>
            <person name="Spang A."/>
            <person name="Saw J.H."/>
            <person name="Jorgensen S.L."/>
            <person name="Zaremba-Niedzwiedzka K."/>
            <person name="Martijn J."/>
            <person name="Lind A.E."/>
            <person name="van Eijk R."/>
            <person name="Schleper C."/>
            <person name="Guy L."/>
            <person name="Ettema T.J."/>
        </authorList>
    </citation>
    <scope>NUCLEOTIDE SEQUENCE</scope>
</reference>
<dbReference type="AlphaFoldDB" id="A0A0F9LST2"/>